<dbReference type="RefSeq" id="WP_190349132.1">
    <property type="nucleotide sequence ID" value="NZ_JACJPY010000003.1"/>
</dbReference>
<evidence type="ECO:0000256" key="2">
    <source>
        <dbReference type="ARBA" id="ARBA00022649"/>
    </source>
</evidence>
<gene>
    <name evidence="7" type="ORF">H6F44_01400</name>
</gene>
<dbReference type="GO" id="GO:0110001">
    <property type="term" value="C:toxin-antitoxin complex"/>
    <property type="evidence" value="ECO:0007669"/>
    <property type="project" value="InterPro"/>
</dbReference>
<dbReference type="GO" id="GO:0004540">
    <property type="term" value="F:RNA nuclease activity"/>
    <property type="evidence" value="ECO:0007669"/>
    <property type="project" value="InterPro"/>
</dbReference>
<protein>
    <submittedName>
        <fullName evidence="7">DUF86 domain-containing protein</fullName>
    </submittedName>
</protein>
<dbReference type="PANTHER" id="PTHR34139:SF1">
    <property type="entry name" value="RNASE MJ1380-RELATED"/>
    <property type="match status" value="1"/>
</dbReference>
<keyword evidence="2" id="KW-1277">Toxin-antitoxin system</keyword>
<dbReference type="GO" id="GO:0000166">
    <property type="term" value="F:nucleotide binding"/>
    <property type="evidence" value="ECO:0007669"/>
    <property type="project" value="UniProtKB-KW"/>
</dbReference>
<evidence type="ECO:0000256" key="1">
    <source>
        <dbReference type="ARBA" id="ARBA00022553"/>
    </source>
</evidence>
<dbReference type="Pfam" id="PF01934">
    <property type="entry name" value="HepT-like"/>
    <property type="match status" value="1"/>
</dbReference>
<evidence type="ECO:0000256" key="4">
    <source>
        <dbReference type="ARBA" id="ARBA00022741"/>
    </source>
</evidence>
<name>A0A926Z4Q0_9CYAN</name>
<reference evidence="7" key="1">
    <citation type="journal article" date="2015" name="ISME J.">
        <title>Draft Genome Sequence of Streptomyces incarnatus NRRL8089, which Produces the Nucleoside Antibiotic Sinefungin.</title>
        <authorList>
            <person name="Oshima K."/>
            <person name="Hattori M."/>
            <person name="Shimizu H."/>
            <person name="Fukuda K."/>
            <person name="Nemoto M."/>
            <person name="Inagaki K."/>
            <person name="Tamura T."/>
        </authorList>
    </citation>
    <scope>NUCLEOTIDE SEQUENCE</scope>
    <source>
        <strain evidence="7">FACHB-1277</strain>
    </source>
</reference>
<evidence type="ECO:0000256" key="6">
    <source>
        <dbReference type="ARBA" id="ARBA00024207"/>
    </source>
</evidence>
<comment type="similarity">
    <text evidence="6">Belongs to the HepT RNase toxin family.</text>
</comment>
<evidence type="ECO:0000256" key="3">
    <source>
        <dbReference type="ARBA" id="ARBA00022722"/>
    </source>
</evidence>
<evidence type="ECO:0000313" key="7">
    <source>
        <dbReference type="EMBL" id="MBD2148788.1"/>
    </source>
</evidence>
<dbReference type="EMBL" id="JACJPY010000003">
    <property type="protein sequence ID" value="MBD2148788.1"/>
    <property type="molecule type" value="Genomic_DNA"/>
</dbReference>
<dbReference type="InterPro" id="IPR051813">
    <property type="entry name" value="HepT_RNase_toxin"/>
</dbReference>
<keyword evidence="5" id="KW-0378">Hydrolase</keyword>
<evidence type="ECO:0000256" key="5">
    <source>
        <dbReference type="ARBA" id="ARBA00022801"/>
    </source>
</evidence>
<evidence type="ECO:0000313" key="8">
    <source>
        <dbReference type="Proteomes" id="UP000631421"/>
    </source>
</evidence>
<dbReference type="Proteomes" id="UP000631421">
    <property type="component" value="Unassembled WGS sequence"/>
</dbReference>
<dbReference type="AlphaFoldDB" id="A0A926Z4Q0"/>
<dbReference type="PANTHER" id="PTHR34139">
    <property type="entry name" value="UPF0331 PROTEIN MJ0127"/>
    <property type="match status" value="1"/>
</dbReference>
<keyword evidence="8" id="KW-1185">Reference proteome</keyword>
<accession>A0A926Z4Q0</accession>
<reference evidence="7" key="2">
    <citation type="submission" date="2020-08" db="EMBL/GenBank/DDBJ databases">
        <authorList>
            <person name="Chen M."/>
            <person name="Teng W."/>
            <person name="Zhao L."/>
            <person name="Hu C."/>
            <person name="Zhou Y."/>
            <person name="Han B."/>
            <person name="Song L."/>
            <person name="Shu W."/>
        </authorList>
    </citation>
    <scope>NUCLEOTIDE SEQUENCE</scope>
    <source>
        <strain evidence="7">FACHB-1277</strain>
    </source>
</reference>
<sequence>MKDDRLYLVHVRDCLVKIQDYTQDGSFAFMENGLIQDAVIRNLEIMGESIKKLPAEWKSWHPEIEWVQIGNFRNVLAHDYLDIDLDVVWGIIENFLPDLQRAIASICGQVLNEQGG</sequence>
<proteinExistence type="inferred from homology"/>
<dbReference type="Gene3D" id="1.20.120.580">
    <property type="entry name" value="bsu32300-like"/>
    <property type="match status" value="1"/>
</dbReference>
<keyword evidence="3" id="KW-0540">Nuclease</keyword>
<organism evidence="7 8">
    <name type="scientific">Pseudanabaena cinerea FACHB-1277</name>
    <dbReference type="NCBI Taxonomy" id="2949581"/>
    <lineage>
        <taxon>Bacteria</taxon>
        <taxon>Bacillati</taxon>
        <taxon>Cyanobacteriota</taxon>
        <taxon>Cyanophyceae</taxon>
        <taxon>Pseudanabaenales</taxon>
        <taxon>Pseudanabaenaceae</taxon>
        <taxon>Pseudanabaena</taxon>
        <taxon>Pseudanabaena cinerea</taxon>
    </lineage>
</organism>
<dbReference type="InterPro" id="IPR037038">
    <property type="entry name" value="HepT-like_sf"/>
</dbReference>
<keyword evidence="4" id="KW-0547">Nucleotide-binding</keyword>
<keyword evidence="1" id="KW-0597">Phosphoprotein</keyword>
<dbReference type="GO" id="GO:0016787">
    <property type="term" value="F:hydrolase activity"/>
    <property type="evidence" value="ECO:0007669"/>
    <property type="project" value="UniProtKB-KW"/>
</dbReference>
<comment type="caution">
    <text evidence="7">The sequence shown here is derived from an EMBL/GenBank/DDBJ whole genome shotgun (WGS) entry which is preliminary data.</text>
</comment>
<dbReference type="InterPro" id="IPR008201">
    <property type="entry name" value="HepT-like"/>
</dbReference>